<sequence>MRLKRGQETPFHRLLWEGHCLHRLAKKRGPLDDTTNQKNATQKGSRNSIPSSTLKEKANSSYVKTTAIAYIVWPRNERLLMTLQIKRMRLKRGQETPFHRLLWEGH</sequence>
<dbReference type="EMBL" id="JAPFFM010000018">
    <property type="protein sequence ID" value="KAJ6691387.1"/>
    <property type="molecule type" value="Genomic_DNA"/>
</dbReference>
<reference evidence="2" key="2">
    <citation type="journal article" date="2023" name="Int. J. Mol. Sci.">
        <title>De Novo Assembly and Annotation of 11 Diverse Shrub Willow (Salix) Genomes Reveals Novel Gene Organization in Sex-Linked Regions.</title>
        <authorList>
            <person name="Hyden B."/>
            <person name="Feng K."/>
            <person name="Yates T.B."/>
            <person name="Jawdy S."/>
            <person name="Cereghino C."/>
            <person name="Smart L.B."/>
            <person name="Muchero W."/>
        </authorList>
    </citation>
    <scope>NUCLEOTIDE SEQUENCE</scope>
    <source>
        <tissue evidence="2">Shoot tip</tissue>
    </source>
</reference>
<evidence type="ECO:0000313" key="3">
    <source>
        <dbReference type="Proteomes" id="UP001151752"/>
    </source>
</evidence>
<reference evidence="2" key="1">
    <citation type="submission" date="2022-11" db="EMBL/GenBank/DDBJ databases">
        <authorList>
            <person name="Hyden B.L."/>
            <person name="Feng K."/>
            <person name="Yates T."/>
            <person name="Jawdy S."/>
            <person name="Smart L.B."/>
            <person name="Muchero W."/>
        </authorList>
    </citation>
    <scope>NUCLEOTIDE SEQUENCE</scope>
    <source>
        <tissue evidence="2">Shoot tip</tissue>
    </source>
</reference>
<protein>
    <submittedName>
        <fullName evidence="2">Uncharacterized protein</fullName>
    </submittedName>
</protein>
<gene>
    <name evidence="2" type="ORF">OIU74_015982</name>
</gene>
<feature type="region of interest" description="Disordered" evidence="1">
    <location>
        <begin position="27"/>
        <end position="57"/>
    </location>
</feature>
<organism evidence="2 3">
    <name type="scientific">Salix koriyanagi</name>
    <dbReference type="NCBI Taxonomy" id="2511006"/>
    <lineage>
        <taxon>Eukaryota</taxon>
        <taxon>Viridiplantae</taxon>
        <taxon>Streptophyta</taxon>
        <taxon>Embryophyta</taxon>
        <taxon>Tracheophyta</taxon>
        <taxon>Spermatophyta</taxon>
        <taxon>Magnoliopsida</taxon>
        <taxon>eudicotyledons</taxon>
        <taxon>Gunneridae</taxon>
        <taxon>Pentapetalae</taxon>
        <taxon>rosids</taxon>
        <taxon>fabids</taxon>
        <taxon>Malpighiales</taxon>
        <taxon>Salicaceae</taxon>
        <taxon>Saliceae</taxon>
        <taxon>Salix</taxon>
    </lineage>
</organism>
<keyword evidence="3" id="KW-1185">Reference proteome</keyword>
<evidence type="ECO:0000256" key="1">
    <source>
        <dbReference type="SAM" id="MobiDB-lite"/>
    </source>
</evidence>
<comment type="caution">
    <text evidence="2">The sequence shown here is derived from an EMBL/GenBank/DDBJ whole genome shotgun (WGS) entry which is preliminary data.</text>
</comment>
<accession>A0A9Q0PNW7</accession>
<evidence type="ECO:0000313" key="2">
    <source>
        <dbReference type="EMBL" id="KAJ6691387.1"/>
    </source>
</evidence>
<proteinExistence type="predicted"/>
<dbReference type="Proteomes" id="UP001151752">
    <property type="component" value="Chromosome 17"/>
</dbReference>
<dbReference type="AlphaFoldDB" id="A0A9Q0PNW7"/>
<name>A0A9Q0PNW7_9ROSI</name>
<feature type="compositionally biased region" description="Polar residues" evidence="1">
    <location>
        <begin position="33"/>
        <end position="57"/>
    </location>
</feature>